<evidence type="ECO:0000313" key="3">
    <source>
        <dbReference type="Proteomes" id="UP000318331"/>
    </source>
</evidence>
<evidence type="ECO:0000259" key="1">
    <source>
        <dbReference type="Pfam" id="PF00903"/>
    </source>
</evidence>
<dbReference type="SUPFAM" id="SSF54593">
    <property type="entry name" value="Glyoxalase/Bleomycin resistance protein/Dihydroxybiphenyl dioxygenase"/>
    <property type="match status" value="1"/>
</dbReference>
<dbReference type="RefSeq" id="WP_141916967.1">
    <property type="nucleotide sequence ID" value="NZ_BAAAYS010000016.1"/>
</dbReference>
<reference evidence="2 3" key="1">
    <citation type="submission" date="2019-06" db="EMBL/GenBank/DDBJ databases">
        <title>Sequencing the genomes of 1000 actinobacteria strains.</title>
        <authorList>
            <person name="Klenk H.-P."/>
        </authorList>
    </citation>
    <scope>NUCLEOTIDE SEQUENCE [LARGE SCALE GENOMIC DNA]</scope>
    <source>
        <strain evidence="2 3">DSM 18031</strain>
    </source>
</reference>
<name>A0A543HXM3_9MICO</name>
<dbReference type="Pfam" id="PF00903">
    <property type="entry name" value="Glyoxalase"/>
    <property type="match status" value="1"/>
</dbReference>
<dbReference type="EMBL" id="VFPN01000002">
    <property type="protein sequence ID" value="TQM63061.1"/>
    <property type="molecule type" value="Genomic_DNA"/>
</dbReference>
<dbReference type="CDD" id="cd06588">
    <property type="entry name" value="PhnB_like"/>
    <property type="match status" value="1"/>
</dbReference>
<dbReference type="AlphaFoldDB" id="A0A543HXM3"/>
<accession>A0A543HXM3</accession>
<dbReference type="Proteomes" id="UP000318331">
    <property type="component" value="Unassembled WGS sequence"/>
</dbReference>
<organism evidence="2 3">
    <name type="scientific">Klugiella xanthotipulae</name>
    <dbReference type="NCBI Taxonomy" id="244735"/>
    <lineage>
        <taxon>Bacteria</taxon>
        <taxon>Bacillati</taxon>
        <taxon>Actinomycetota</taxon>
        <taxon>Actinomycetes</taxon>
        <taxon>Micrococcales</taxon>
        <taxon>Microbacteriaceae</taxon>
        <taxon>Klugiella</taxon>
    </lineage>
</organism>
<feature type="domain" description="Glyoxalase/fosfomycin resistance/dioxygenase" evidence="1">
    <location>
        <begin position="6"/>
        <end position="131"/>
    </location>
</feature>
<comment type="caution">
    <text evidence="2">The sequence shown here is derived from an EMBL/GenBank/DDBJ whole genome shotgun (WGS) entry which is preliminary data.</text>
</comment>
<dbReference type="InterPro" id="IPR028973">
    <property type="entry name" value="PhnB-like"/>
</dbReference>
<dbReference type="PANTHER" id="PTHR33990:SF1">
    <property type="entry name" value="PROTEIN YJDN"/>
    <property type="match status" value="1"/>
</dbReference>
<keyword evidence="3" id="KW-1185">Reference proteome</keyword>
<proteinExistence type="predicted"/>
<gene>
    <name evidence="2" type="ORF">FB466_1310</name>
</gene>
<protein>
    <submittedName>
        <fullName evidence="2">PhnB protein</fullName>
    </submittedName>
</protein>
<dbReference type="InterPro" id="IPR029068">
    <property type="entry name" value="Glyas_Bleomycin-R_OHBP_Dase"/>
</dbReference>
<evidence type="ECO:0000313" key="2">
    <source>
        <dbReference type="EMBL" id="TQM63061.1"/>
    </source>
</evidence>
<dbReference type="PANTHER" id="PTHR33990">
    <property type="entry name" value="PROTEIN YJDN-RELATED"/>
    <property type="match status" value="1"/>
</dbReference>
<dbReference type="OrthoDB" id="9795306at2"/>
<dbReference type="InterPro" id="IPR004360">
    <property type="entry name" value="Glyas_Fos-R_dOase_dom"/>
</dbReference>
<dbReference type="Gene3D" id="3.10.180.10">
    <property type="entry name" value="2,3-Dihydroxybiphenyl 1,2-Dioxygenase, domain 1"/>
    <property type="match status" value="1"/>
</dbReference>
<sequence length="139" mass="15071">MNTSLNAYLSFRDSARAALDFYQSVFGGEITRSTFAEFEVSEDPAEKDKVMHSMLEAPGGLSLMAADTPNSMELTQGSNFALSLSGDDEPELRGYFDELAVGGSVRQPLTTAPWGDSFGMLVDKFGISWMVNIAGQPQQ</sequence>